<keyword evidence="1" id="KW-0812">Transmembrane</keyword>
<keyword evidence="1" id="KW-0472">Membrane</keyword>
<dbReference type="GeneID" id="95804740"/>
<organism evidence="2 3">
    <name type="scientific">Micromonospora echinofusca</name>
    <dbReference type="NCBI Taxonomy" id="47858"/>
    <lineage>
        <taxon>Bacteria</taxon>
        <taxon>Bacillati</taxon>
        <taxon>Actinomycetota</taxon>
        <taxon>Actinomycetes</taxon>
        <taxon>Micromonosporales</taxon>
        <taxon>Micromonosporaceae</taxon>
        <taxon>Micromonospora</taxon>
    </lineage>
</organism>
<keyword evidence="1" id="KW-1133">Transmembrane helix</keyword>
<gene>
    <name evidence="2" type="ORF">GA0070610_5066</name>
</gene>
<reference evidence="2 3" key="1">
    <citation type="submission" date="2016-06" db="EMBL/GenBank/DDBJ databases">
        <authorList>
            <person name="Kjaerup R.B."/>
            <person name="Dalgaard T.S."/>
            <person name="Juul-Madsen H.R."/>
        </authorList>
    </citation>
    <scope>NUCLEOTIDE SEQUENCE [LARGE SCALE GENOMIC DNA]</scope>
    <source>
        <strain evidence="2 3">DSM 43913</strain>
    </source>
</reference>
<sequence length="241" mass="25198">MPEILIANSSGSVVGTHSVAAQTAPVRTLAGAARANWMWLAGAGILIAAIVHLESFDNDEISKAVKNWGDAAAYLGGDQFGKAMESVPPSAEEWNFEDRAAFDTFVQQLNMEVAALAEALNANKDALQGLQDHYNSVIDALVAVLTTILIAVIAAVALQAFPPTIPLANAIGVAGLTASMAIIALVFQDIGSALSTIASSFRGAEVHQFTAESRPGFASGPDPDIKDIKIDWVQDSGFYTA</sequence>
<proteinExistence type="predicted"/>
<evidence type="ECO:0000256" key="1">
    <source>
        <dbReference type="SAM" id="Phobius"/>
    </source>
</evidence>
<keyword evidence="3" id="KW-1185">Reference proteome</keyword>
<dbReference type="AlphaFoldDB" id="A0A1C5GFZ3"/>
<accession>A0A1C5GFZ3</accession>
<dbReference type="RefSeq" id="WP_172896589.1">
    <property type="nucleotide sequence ID" value="NZ_JBFAAC010000003.1"/>
</dbReference>
<name>A0A1C5GFZ3_MICEH</name>
<feature type="transmembrane region" description="Helical" evidence="1">
    <location>
        <begin position="37"/>
        <end position="56"/>
    </location>
</feature>
<evidence type="ECO:0000313" key="3">
    <source>
        <dbReference type="Proteomes" id="UP000198251"/>
    </source>
</evidence>
<feature type="transmembrane region" description="Helical" evidence="1">
    <location>
        <begin position="140"/>
        <end position="161"/>
    </location>
</feature>
<dbReference type="Proteomes" id="UP000198251">
    <property type="component" value="Chromosome I"/>
</dbReference>
<evidence type="ECO:0008006" key="4">
    <source>
        <dbReference type="Google" id="ProtNLM"/>
    </source>
</evidence>
<evidence type="ECO:0000313" key="2">
    <source>
        <dbReference type="EMBL" id="SCG18715.1"/>
    </source>
</evidence>
<dbReference type="EMBL" id="LT607733">
    <property type="protein sequence ID" value="SCG18715.1"/>
    <property type="molecule type" value="Genomic_DNA"/>
</dbReference>
<feature type="transmembrane region" description="Helical" evidence="1">
    <location>
        <begin position="167"/>
        <end position="187"/>
    </location>
</feature>
<protein>
    <recommendedName>
        <fullName evidence="4">Proteins of 100 residues with WXG</fullName>
    </recommendedName>
</protein>